<proteinExistence type="inferred from homology"/>
<evidence type="ECO:0000256" key="3">
    <source>
        <dbReference type="ARBA" id="ARBA00022679"/>
    </source>
</evidence>
<organism evidence="9 10">
    <name type="scientific">Microbacterium psychrotolerans</name>
    <dbReference type="NCBI Taxonomy" id="3068321"/>
    <lineage>
        <taxon>Bacteria</taxon>
        <taxon>Bacillati</taxon>
        <taxon>Actinomycetota</taxon>
        <taxon>Actinomycetes</taxon>
        <taxon>Micrococcales</taxon>
        <taxon>Microbacteriaceae</taxon>
        <taxon>Microbacterium</taxon>
    </lineage>
</organism>
<keyword evidence="10" id="KW-1185">Reference proteome</keyword>
<evidence type="ECO:0000313" key="10">
    <source>
        <dbReference type="Proteomes" id="UP001235133"/>
    </source>
</evidence>
<evidence type="ECO:0000256" key="2">
    <source>
        <dbReference type="ARBA" id="ARBA00006464"/>
    </source>
</evidence>
<gene>
    <name evidence="9" type="ORF">Q9R08_10175</name>
</gene>
<comment type="similarity">
    <text evidence="2">Belongs to the bacterial sugar transferase family.</text>
</comment>
<sequence>MSSAFLDLRSTARPASPVELFSTVAEIAPQPRRLGWRRRLAWGMIATDAAAIAIAVFTAQLLRFGDPVRAGAVSTADVAYGLISIALIVVWLVALAATRSRLLRNTGTGMVEYQRVLQSTLLTFGAFAVVAYLFQLQPARGYLAIALPLGLMLLIVGRGVWRTYLHALRRAGRCMTGAIVVGEQDDVLRVVSQLRSHYRIGYRAIAVSTPGSPHAGPVEEATEVLPFVPLDEVARVSKSRRARAVIVAGSLPGGNDAIRRLGWELENSQVELILMSRLTDVAGPRIHMRPINGLPMVHVDLPRYSGYSHAVKRLFDVSVVTVALVLFSPVFAAIAVAVRLGSPGPVIFRQERVGAHGARFTMLKFRSMVVDAEARLAQLRALDEGNGVLFKLKDDPRVTRAGRFLRAYSLDELPQLWNVLRGDMSLVGPRPPLPSEVEQYEGPVSRRLLTRPGITGLWQVNGRSNLSWEDSVRLDLYYVENWSITGDIVVLAKTAKAVLHRDGAY</sequence>
<evidence type="ECO:0000256" key="6">
    <source>
        <dbReference type="ARBA" id="ARBA00023136"/>
    </source>
</evidence>
<accession>A0ABU0Z3G6</accession>
<evidence type="ECO:0000259" key="8">
    <source>
        <dbReference type="Pfam" id="PF02397"/>
    </source>
</evidence>
<dbReference type="EMBL" id="JAVFWO010000003">
    <property type="protein sequence ID" value="MDQ7878339.1"/>
    <property type="molecule type" value="Genomic_DNA"/>
</dbReference>
<dbReference type="EC" id="2.7.8.-" evidence="9"/>
<evidence type="ECO:0000256" key="4">
    <source>
        <dbReference type="ARBA" id="ARBA00022692"/>
    </source>
</evidence>
<evidence type="ECO:0000256" key="5">
    <source>
        <dbReference type="ARBA" id="ARBA00022989"/>
    </source>
</evidence>
<dbReference type="Pfam" id="PF13727">
    <property type="entry name" value="CoA_binding_3"/>
    <property type="match status" value="1"/>
</dbReference>
<comment type="subcellular location">
    <subcellularLocation>
        <location evidence="1">Membrane</location>
        <topology evidence="1">Multi-pass membrane protein</topology>
    </subcellularLocation>
</comment>
<dbReference type="GO" id="GO:0016740">
    <property type="term" value="F:transferase activity"/>
    <property type="evidence" value="ECO:0007669"/>
    <property type="project" value="UniProtKB-KW"/>
</dbReference>
<reference evidence="9 10" key="1">
    <citation type="submission" date="2023-08" db="EMBL/GenBank/DDBJ databases">
        <title>Microbacterium psychrotolerans sp. nov., a psychrotolerant bacterium isolated from soil in Heilongjiang Province, China.</title>
        <authorList>
            <person name="An P."/>
            <person name="Zhao D."/>
            <person name="Xiang H."/>
        </authorList>
    </citation>
    <scope>NUCLEOTIDE SEQUENCE [LARGE SCALE GENOMIC DNA]</scope>
    <source>
        <strain evidence="9 10">QXD-8</strain>
    </source>
</reference>
<keyword evidence="5 7" id="KW-1133">Transmembrane helix</keyword>
<dbReference type="RefSeq" id="WP_308867887.1">
    <property type="nucleotide sequence ID" value="NZ_JAVFWO010000003.1"/>
</dbReference>
<keyword evidence="6 7" id="KW-0472">Membrane</keyword>
<dbReference type="NCBIfam" id="TIGR03025">
    <property type="entry name" value="EPS_sugtrans"/>
    <property type="match status" value="1"/>
</dbReference>
<dbReference type="PANTHER" id="PTHR30576:SF10">
    <property type="entry name" value="SLL5057 PROTEIN"/>
    <property type="match status" value="1"/>
</dbReference>
<keyword evidence="4 7" id="KW-0812">Transmembrane</keyword>
<feature type="transmembrane region" description="Helical" evidence="7">
    <location>
        <begin position="40"/>
        <end position="58"/>
    </location>
</feature>
<feature type="transmembrane region" description="Helical" evidence="7">
    <location>
        <begin position="78"/>
        <end position="96"/>
    </location>
</feature>
<comment type="caution">
    <text evidence="9">The sequence shown here is derived from an EMBL/GenBank/DDBJ whole genome shotgun (WGS) entry which is preliminary data.</text>
</comment>
<dbReference type="Pfam" id="PF02397">
    <property type="entry name" value="Bac_transf"/>
    <property type="match status" value="1"/>
</dbReference>
<dbReference type="InterPro" id="IPR003362">
    <property type="entry name" value="Bact_transf"/>
</dbReference>
<feature type="transmembrane region" description="Helical" evidence="7">
    <location>
        <begin position="141"/>
        <end position="161"/>
    </location>
</feature>
<evidence type="ECO:0000256" key="1">
    <source>
        <dbReference type="ARBA" id="ARBA00004141"/>
    </source>
</evidence>
<evidence type="ECO:0000256" key="7">
    <source>
        <dbReference type="SAM" id="Phobius"/>
    </source>
</evidence>
<dbReference type="Proteomes" id="UP001235133">
    <property type="component" value="Unassembled WGS sequence"/>
</dbReference>
<evidence type="ECO:0000313" key="9">
    <source>
        <dbReference type="EMBL" id="MDQ7878339.1"/>
    </source>
</evidence>
<feature type="domain" description="Bacterial sugar transferase" evidence="8">
    <location>
        <begin position="312"/>
        <end position="499"/>
    </location>
</feature>
<dbReference type="PANTHER" id="PTHR30576">
    <property type="entry name" value="COLANIC BIOSYNTHESIS UDP-GLUCOSE LIPID CARRIER TRANSFERASE"/>
    <property type="match status" value="1"/>
</dbReference>
<name>A0ABU0Z3G6_9MICO</name>
<keyword evidence="3 9" id="KW-0808">Transferase</keyword>
<dbReference type="InterPro" id="IPR017475">
    <property type="entry name" value="EPS_sugar_tfrase"/>
</dbReference>
<protein>
    <submittedName>
        <fullName evidence="9">Sugar transferase</fullName>
        <ecNumber evidence="9">2.7.8.-</ecNumber>
    </submittedName>
</protein>
<feature type="transmembrane region" description="Helical" evidence="7">
    <location>
        <begin position="314"/>
        <end position="338"/>
    </location>
</feature>
<feature type="transmembrane region" description="Helical" evidence="7">
    <location>
        <begin position="116"/>
        <end position="135"/>
    </location>
</feature>